<reference evidence="2 3" key="1">
    <citation type="submission" date="2013-11" db="EMBL/GenBank/DDBJ databases">
        <title>The Genome Sequence of Phytophthora parasitica P1976.</title>
        <authorList>
            <consortium name="The Broad Institute Genomics Platform"/>
            <person name="Russ C."/>
            <person name="Tyler B."/>
            <person name="Panabieres F."/>
            <person name="Shan W."/>
            <person name="Tripathy S."/>
            <person name="Grunwald N."/>
            <person name="Machado M."/>
            <person name="Johnson C.S."/>
            <person name="Walker B."/>
            <person name="Young S."/>
            <person name="Zeng Q."/>
            <person name="Gargeya S."/>
            <person name="Fitzgerald M."/>
            <person name="Haas B."/>
            <person name="Abouelleil A."/>
            <person name="Allen A.W."/>
            <person name="Alvarado L."/>
            <person name="Arachchi H.M."/>
            <person name="Berlin A.M."/>
            <person name="Chapman S.B."/>
            <person name="Gainer-Dewar J."/>
            <person name="Goldberg J."/>
            <person name="Griggs A."/>
            <person name="Gujja S."/>
            <person name="Hansen M."/>
            <person name="Howarth C."/>
            <person name="Imamovic A."/>
            <person name="Ireland A."/>
            <person name="Larimer J."/>
            <person name="McCowan C."/>
            <person name="Murphy C."/>
            <person name="Pearson M."/>
            <person name="Poon T.W."/>
            <person name="Priest M."/>
            <person name="Roberts A."/>
            <person name="Saif S."/>
            <person name="Shea T."/>
            <person name="Sisk P."/>
            <person name="Sykes S."/>
            <person name="Wortman J."/>
            <person name="Nusbaum C."/>
            <person name="Birren B."/>
        </authorList>
    </citation>
    <scope>NUCLEOTIDE SEQUENCE [LARGE SCALE GENOMIC DNA]</scope>
    <source>
        <strain evidence="2 3">P1976</strain>
    </source>
</reference>
<keyword evidence="1" id="KW-0472">Membrane</keyword>
<evidence type="ECO:0000313" key="2">
    <source>
        <dbReference type="EMBL" id="ETO81812.1"/>
    </source>
</evidence>
<evidence type="ECO:0000313" key="3">
    <source>
        <dbReference type="Proteomes" id="UP000028582"/>
    </source>
</evidence>
<dbReference type="Proteomes" id="UP000028582">
    <property type="component" value="Unassembled WGS sequence"/>
</dbReference>
<keyword evidence="1" id="KW-0812">Transmembrane</keyword>
<accession>A0A081ASF1</accession>
<sequence length="104" mass="11892">MSTERVSMCYLKETYNEYENVKVKQLPEVDDFGALREGGSPNLFTKQHIGLVLQYAAIIGWTICVAMLLAMGCSRVGDPYFLDPSDRYILPSDYTPDYWIEIEP</sequence>
<feature type="transmembrane region" description="Helical" evidence="1">
    <location>
        <begin position="52"/>
        <end position="71"/>
    </location>
</feature>
<name>A0A081ASF1_PHYNI</name>
<evidence type="ECO:0000256" key="1">
    <source>
        <dbReference type="SAM" id="Phobius"/>
    </source>
</evidence>
<keyword evidence="1" id="KW-1133">Transmembrane helix</keyword>
<gene>
    <name evidence="2" type="ORF">F444_03952</name>
</gene>
<dbReference type="EMBL" id="ANJA01000796">
    <property type="protein sequence ID" value="ETO81812.1"/>
    <property type="molecule type" value="Genomic_DNA"/>
</dbReference>
<protein>
    <submittedName>
        <fullName evidence="2">Uncharacterized protein</fullName>
    </submittedName>
</protein>
<comment type="caution">
    <text evidence="2">The sequence shown here is derived from an EMBL/GenBank/DDBJ whole genome shotgun (WGS) entry which is preliminary data.</text>
</comment>
<organism evidence="2 3">
    <name type="scientific">Phytophthora nicotianae P1976</name>
    <dbReference type="NCBI Taxonomy" id="1317066"/>
    <lineage>
        <taxon>Eukaryota</taxon>
        <taxon>Sar</taxon>
        <taxon>Stramenopiles</taxon>
        <taxon>Oomycota</taxon>
        <taxon>Peronosporomycetes</taxon>
        <taxon>Peronosporales</taxon>
        <taxon>Peronosporaceae</taxon>
        <taxon>Phytophthora</taxon>
    </lineage>
</organism>
<dbReference type="AlphaFoldDB" id="A0A081ASF1"/>
<proteinExistence type="predicted"/>